<name>A0A915HLI5_ROMCU</name>
<protein>
    <submittedName>
        <fullName evidence="2">Uncharacterized protein</fullName>
    </submittedName>
</protein>
<sequence length="165" mass="19255">KIAIPAQFIQHDDLNLLIKNSDDGNREFFVVEKNLDWEKFKTYVQKRRSIQKFGLNLSNLLSNVREKRPSFFRQPEICSSRRKLKLNSKNSSSWRLFYDNFGSCDLYGNDANPSEPYYSKILVRNLLNDMLKKEIKSVKNLPGGTQVKLEATFINGYKAVVKPMR</sequence>
<accession>A0A915HLI5</accession>
<evidence type="ECO:0000313" key="1">
    <source>
        <dbReference type="Proteomes" id="UP000887565"/>
    </source>
</evidence>
<dbReference type="WBParaSite" id="nRc.2.0.1.t02207-RA">
    <property type="protein sequence ID" value="nRc.2.0.1.t02207-RA"/>
    <property type="gene ID" value="nRc.2.0.1.g02207"/>
</dbReference>
<keyword evidence="1" id="KW-1185">Reference proteome</keyword>
<organism evidence="1 2">
    <name type="scientific">Romanomermis culicivorax</name>
    <name type="common">Nematode worm</name>
    <dbReference type="NCBI Taxonomy" id="13658"/>
    <lineage>
        <taxon>Eukaryota</taxon>
        <taxon>Metazoa</taxon>
        <taxon>Ecdysozoa</taxon>
        <taxon>Nematoda</taxon>
        <taxon>Enoplea</taxon>
        <taxon>Dorylaimia</taxon>
        <taxon>Mermithida</taxon>
        <taxon>Mermithoidea</taxon>
        <taxon>Mermithidae</taxon>
        <taxon>Romanomermis</taxon>
    </lineage>
</organism>
<proteinExistence type="predicted"/>
<dbReference type="AlphaFoldDB" id="A0A915HLI5"/>
<reference evidence="2" key="1">
    <citation type="submission" date="2022-11" db="UniProtKB">
        <authorList>
            <consortium name="WormBaseParasite"/>
        </authorList>
    </citation>
    <scope>IDENTIFICATION</scope>
</reference>
<dbReference type="Proteomes" id="UP000887565">
    <property type="component" value="Unplaced"/>
</dbReference>
<evidence type="ECO:0000313" key="2">
    <source>
        <dbReference type="WBParaSite" id="nRc.2.0.1.t02207-RA"/>
    </source>
</evidence>